<dbReference type="EMBL" id="CP042425">
    <property type="protein sequence ID" value="QEL13161.1"/>
    <property type="molecule type" value="Genomic_DNA"/>
</dbReference>
<feature type="region of interest" description="Disordered" evidence="2">
    <location>
        <begin position="576"/>
        <end position="623"/>
    </location>
</feature>
<evidence type="ECO:0000313" key="5">
    <source>
        <dbReference type="EMBL" id="QEL13161.1"/>
    </source>
</evidence>
<proteinExistence type="inferred from homology"/>
<dbReference type="GO" id="GO:0009306">
    <property type="term" value="P:protein secretion"/>
    <property type="evidence" value="ECO:0007669"/>
    <property type="project" value="InterPro"/>
</dbReference>
<comment type="similarity">
    <text evidence="1">Belongs to the bacterial secretin family.</text>
</comment>
<evidence type="ECO:0000313" key="6">
    <source>
        <dbReference type="Proteomes" id="UP000324974"/>
    </source>
</evidence>
<feature type="compositionally biased region" description="Low complexity" evidence="2">
    <location>
        <begin position="35"/>
        <end position="51"/>
    </location>
</feature>
<name>A0A5C1A224_9BACT</name>
<keyword evidence="6" id="KW-1185">Reference proteome</keyword>
<dbReference type="Pfam" id="PF00263">
    <property type="entry name" value="Secretin"/>
    <property type="match status" value="1"/>
</dbReference>
<dbReference type="RefSeq" id="WP_168218727.1">
    <property type="nucleotide sequence ID" value="NZ_CP042425.1"/>
</dbReference>
<sequence length="1457" mass="155917">MAFQTKKWGWKGMAARLLLVPVMAGAGATVARAQSLPPSSSAVPTSTSNNSDTARTLVAQAQSALKKGDLDGAEKLAKAAQELRVPLAYTENRPEAVLAEVARQKLATMNKPAAKTVATGEPKDLVKFGRQALAAGKIDAAQDFATQANQAAVSKGYRWGLFEDTPAALTKDVQESRKKADRAQSEDLFKKARTLYGQQSASDAERLQNLDQALNMAYQAKNLHGDYSIWDFGDRPDSLISQIESSKVSLRKKMGNAPATTATAKNTTPTSPRLNGGFAGEMRATSADMKSAAPEMVATTTKAVPAPVMNSDAQAAKADVLKLVADGRDLLKQGLVVEAREKADTAREMAEKARLSAASFTAGEDSPAKLAQSVQTSGKEMIDKLVKEADLQVSAKANDKAEAALGMAKELSTSLGLYTKPIEEKLAKVVRTDPAKDSLIPPTIVMPTAEKTMPGGTADLVVPTNLAKVGGNQLLDSAAKELARGDLDMAYKIAIQAHNGGDAAAKADAQALLRQIDVERAAGNKKMAQQAFVNAVAAHKNKQYDTAFEVFGKIDPALLTDEQKATAETCMKDCMAKTSEPKSEPKADPKVQLASGKDDAPGTARVGSYRPLPVDPPSVNTDLKPLSEKVAEKPTNTVGDEQRAMAEVAFQKLRGEGLDAMKAAGEAWGRGETDTAMKILEEYGGKVRGSTQSAARQANLLRPIETRLDGYTKLKHSADYVKKEADDNNAVRKDRMAASLAEQMKQDEIKKKMAEINGLMKDKKFAEAERLAAQLKVLDPDNPAVTFIAEQTKYAKRNADFKQIESDNEKFNLEALNAATKNGPTLTDDQPLKVDPVRARIAAGRGEDPYQRRMSETERRIESTLSGSVSVKFDNTPLREAINVVRTKSGLNIVTDDVALDDEKISLDSVTVNEDLKDLSWKDTLTLLLDKARLAYVVENNVVKITTTKRSKGRLVTKVFHVMDLVTPIPEYGLSPHQTLSGAFASQRNLPDLQGVAGAGSAPIGTSRNGMRGGELVSGANPGGVPNVTGTGVLQNTNAGTGNIAMSPQRSVYSQQLMKLVTGMVRPYSWSELGGAGNISYYDIGGALVVNQTADVIGEVQQLLDSLRRLQDLSVSVEIRVVSLSEAFFERVGVDFSMNIKTNNTTLEREFATSQFRPQPFLNDIRSNGVVGYSPATSFTSDLGVPIKPSSFGLSLPPFGGYQPSLGPTTNGGLSLGLAFLNDIQVYMFLEAAQGNRRVNIMQAPKITLFNGQTSTVFVGDLAFFTTGLQVLNVGGQFVYLPQNTPVPIGQGFNPQQGGGSQGGVSVTVQAVISSDRRFVRLNLTPSLTALASANVPLFPITTFVTPVFEGGSQGQPIPFTQFYQQPSFTEISAQTTVAVPDGGTVLLGGLKTLAQGRNEFGPPVLAQVPYLNRLFKNIGIGTETRHVMLMVTPRIIINSEEEARQTSEGGLGNATP</sequence>
<evidence type="ECO:0000259" key="4">
    <source>
        <dbReference type="Pfam" id="PF00263"/>
    </source>
</evidence>
<evidence type="ECO:0000256" key="1">
    <source>
        <dbReference type="RuleBase" id="RU004003"/>
    </source>
</evidence>
<keyword evidence="3" id="KW-0732">Signal</keyword>
<feature type="compositionally biased region" description="Basic and acidic residues" evidence="2">
    <location>
        <begin position="576"/>
        <end position="589"/>
    </location>
</feature>
<dbReference type="PANTHER" id="PTHR30604">
    <property type="entry name" value="PROTEIN TRANSPORT PROTEIN HOFQ"/>
    <property type="match status" value="1"/>
</dbReference>
<protein>
    <recommendedName>
        <fullName evidence="4">Type II/III secretion system secretin-like domain-containing protein</fullName>
    </recommendedName>
</protein>
<feature type="domain" description="Type II/III secretion system secretin-like" evidence="4">
    <location>
        <begin position="1233"/>
        <end position="1437"/>
    </location>
</feature>
<dbReference type="Gene3D" id="3.55.50.30">
    <property type="match status" value="1"/>
</dbReference>
<dbReference type="KEGG" id="lrs:PX52LOC_00014"/>
<gene>
    <name evidence="5" type="ORF">PX52LOC_00014</name>
</gene>
<accession>A0A5C1A224</accession>
<dbReference type="InterPro" id="IPR004846">
    <property type="entry name" value="T2SS/T3SS_dom"/>
</dbReference>
<feature type="region of interest" description="Disordered" evidence="2">
    <location>
        <begin position="255"/>
        <end position="277"/>
    </location>
</feature>
<feature type="compositionally biased region" description="Low complexity" evidence="2">
    <location>
        <begin position="256"/>
        <end position="270"/>
    </location>
</feature>
<dbReference type="Proteomes" id="UP000324974">
    <property type="component" value="Chromosome"/>
</dbReference>
<dbReference type="InterPro" id="IPR051808">
    <property type="entry name" value="Type_IV_pilus_biogenesis"/>
</dbReference>
<dbReference type="PANTHER" id="PTHR30604:SF1">
    <property type="entry name" value="DNA UTILIZATION PROTEIN HOFQ"/>
    <property type="match status" value="1"/>
</dbReference>
<reference evidence="6" key="1">
    <citation type="submission" date="2019-08" db="EMBL/GenBank/DDBJ databases">
        <title>Limnoglobus roseus gen. nov., sp. nov., a novel freshwater planctomycete with a giant genome from the family Gemmataceae.</title>
        <authorList>
            <person name="Kulichevskaya I.S."/>
            <person name="Naumoff D.G."/>
            <person name="Miroshnikov K."/>
            <person name="Ivanova A."/>
            <person name="Philippov D.A."/>
            <person name="Hakobyan A."/>
            <person name="Rijpstra I.C."/>
            <person name="Sinninghe Damste J.S."/>
            <person name="Liesack W."/>
            <person name="Dedysh S.N."/>
        </authorList>
    </citation>
    <scope>NUCLEOTIDE SEQUENCE [LARGE SCALE GENOMIC DNA]</scope>
    <source>
        <strain evidence="6">PX52</strain>
    </source>
</reference>
<feature type="chain" id="PRO_5022662633" description="Type II/III secretion system secretin-like domain-containing protein" evidence="3">
    <location>
        <begin position="34"/>
        <end position="1457"/>
    </location>
</feature>
<feature type="region of interest" description="Disordered" evidence="2">
    <location>
        <begin position="33"/>
        <end position="52"/>
    </location>
</feature>
<evidence type="ECO:0000256" key="3">
    <source>
        <dbReference type="SAM" id="SignalP"/>
    </source>
</evidence>
<feature type="signal peptide" evidence="3">
    <location>
        <begin position="1"/>
        <end position="33"/>
    </location>
</feature>
<organism evidence="5 6">
    <name type="scientific">Limnoglobus roseus</name>
    <dbReference type="NCBI Taxonomy" id="2598579"/>
    <lineage>
        <taxon>Bacteria</taxon>
        <taxon>Pseudomonadati</taxon>
        <taxon>Planctomycetota</taxon>
        <taxon>Planctomycetia</taxon>
        <taxon>Gemmatales</taxon>
        <taxon>Gemmataceae</taxon>
        <taxon>Limnoglobus</taxon>
    </lineage>
</organism>
<evidence type="ECO:0000256" key="2">
    <source>
        <dbReference type="SAM" id="MobiDB-lite"/>
    </source>
</evidence>